<gene>
    <name evidence="1" type="ORF">G5C33_08365</name>
</gene>
<keyword evidence="2" id="KW-1185">Reference proteome</keyword>
<dbReference type="EMBL" id="CP049109">
    <property type="protein sequence ID" value="QIG81848.1"/>
    <property type="molecule type" value="Genomic_DNA"/>
</dbReference>
<name>A0A6G6YAW9_9SPHN</name>
<dbReference type="AlphaFoldDB" id="A0A6G6YAW9"/>
<dbReference type="KEGG" id="spzr:G5C33_08365"/>
<sequence length="105" mass="11092">MQRVRVGMTGLAMVLILIGLASAIFSSANRDEPVDAIGAPKADIVANMTDEVGNVMVAKPKADEPLAELGVAPSTASQEPVDAAAIARRIEAQREAEVRRQPEQQ</sequence>
<proteinExistence type="predicted"/>
<protein>
    <submittedName>
        <fullName evidence="1">Uncharacterized protein</fullName>
    </submittedName>
</protein>
<dbReference type="Proteomes" id="UP000501568">
    <property type="component" value="Chromosome"/>
</dbReference>
<accession>A0A6G6YAW9</accession>
<reference evidence="1 2" key="1">
    <citation type="submission" date="2020-02" db="EMBL/GenBank/DDBJ databases">
        <authorList>
            <person name="Zheng R.K."/>
            <person name="Sun C.M."/>
        </authorList>
    </citation>
    <scope>NUCLEOTIDE SEQUENCE [LARGE SCALE GENOMIC DNA]</scope>
    <source>
        <strain evidence="2">zrk23</strain>
    </source>
</reference>
<evidence type="ECO:0000313" key="2">
    <source>
        <dbReference type="Proteomes" id="UP000501568"/>
    </source>
</evidence>
<evidence type="ECO:0000313" key="1">
    <source>
        <dbReference type="EMBL" id="QIG81848.1"/>
    </source>
</evidence>
<organism evidence="1 2">
    <name type="scientific">Stakelama tenebrarum</name>
    <dbReference type="NCBI Taxonomy" id="2711215"/>
    <lineage>
        <taxon>Bacteria</taxon>
        <taxon>Pseudomonadati</taxon>
        <taxon>Pseudomonadota</taxon>
        <taxon>Alphaproteobacteria</taxon>
        <taxon>Sphingomonadales</taxon>
        <taxon>Sphingomonadaceae</taxon>
        <taxon>Stakelama</taxon>
    </lineage>
</organism>